<proteinExistence type="predicted"/>
<dbReference type="RefSeq" id="WP_028361725.1">
    <property type="nucleotide sequence ID" value="NZ_CADFGL010000053.1"/>
</dbReference>
<dbReference type="SUPFAM" id="SSF55469">
    <property type="entry name" value="FMN-dependent nitroreductase-like"/>
    <property type="match status" value="2"/>
</dbReference>
<gene>
    <name evidence="2" type="ORF">LMG22037_06184</name>
</gene>
<dbReference type="InterPro" id="IPR000415">
    <property type="entry name" value="Nitroreductase-like"/>
</dbReference>
<evidence type="ECO:0000259" key="1">
    <source>
        <dbReference type="Pfam" id="PF00881"/>
    </source>
</evidence>
<dbReference type="NCBIfam" id="NF047509">
    <property type="entry name" value="Rv3131_FMN_oxido"/>
    <property type="match status" value="1"/>
</dbReference>
<protein>
    <submittedName>
        <fullName evidence="2">NAD(P)H nitroreductase</fullName>
    </submittedName>
</protein>
<evidence type="ECO:0000313" key="3">
    <source>
        <dbReference type="Proteomes" id="UP000494249"/>
    </source>
</evidence>
<dbReference type="Pfam" id="PF00881">
    <property type="entry name" value="Nitroreductase"/>
    <property type="match status" value="1"/>
</dbReference>
<sequence>MSALPQTAAWSVDEHELESTASTEEKLRFALRYAVLAPSNHNTQPWHFIVDGDSVTLCADRLRALPVVDPFDRELMISCGAALLNLRVALSYFGLAYAITLLPSRFDPDVLAQVRIVPDGHCDAALASLLPAIRRRVTTREIFRDEPLPSGVLQQLVDAVEAEGADAVCISSARVREKVAELVAEADRIQFDDPRFRRELASWIHPRRREDGMPALSAGMTALLDLAAPLLASVVRTFDLGGGLAAAHHALAEGSPLLVCLATSTDDAPAWLAAGQALERLLLVAANAGITASYLNQPIEVGALRERLRTLLVMDAVPQLVLRVGRAKRPGPAIHSPRRPLTELVS</sequence>
<dbReference type="PANTHER" id="PTHR23026:SF123">
    <property type="entry name" value="NAD(P)H NITROREDUCTASE RV3131-RELATED"/>
    <property type="match status" value="1"/>
</dbReference>
<accession>A0A6J5CK02</accession>
<dbReference type="GO" id="GO:0016491">
    <property type="term" value="F:oxidoreductase activity"/>
    <property type="evidence" value="ECO:0007669"/>
    <property type="project" value="InterPro"/>
</dbReference>
<dbReference type="EMBL" id="CADIKB010000057">
    <property type="protein sequence ID" value="CAB3737856.1"/>
    <property type="molecule type" value="Genomic_DNA"/>
</dbReference>
<dbReference type="PANTHER" id="PTHR23026">
    <property type="entry name" value="NADPH NITROREDUCTASE"/>
    <property type="match status" value="1"/>
</dbReference>
<dbReference type="AlphaFoldDB" id="A0A6J5CK02"/>
<name>A0A6J5CK02_9BURK</name>
<feature type="domain" description="Nitroreductase" evidence="1">
    <location>
        <begin position="133"/>
        <end position="325"/>
    </location>
</feature>
<dbReference type="InterPro" id="IPR029479">
    <property type="entry name" value="Nitroreductase"/>
</dbReference>
<dbReference type="Proteomes" id="UP000494249">
    <property type="component" value="Unassembled WGS sequence"/>
</dbReference>
<dbReference type="Gene3D" id="3.40.109.10">
    <property type="entry name" value="NADH Oxidase"/>
    <property type="match status" value="2"/>
</dbReference>
<dbReference type="InterPro" id="IPR050627">
    <property type="entry name" value="Nitroreductase/BluB"/>
</dbReference>
<organism evidence="2 3">
    <name type="scientific">Paraburkholderia phenoliruptrix</name>
    <dbReference type="NCBI Taxonomy" id="252970"/>
    <lineage>
        <taxon>Bacteria</taxon>
        <taxon>Pseudomonadati</taxon>
        <taxon>Pseudomonadota</taxon>
        <taxon>Betaproteobacteria</taxon>
        <taxon>Burkholderiales</taxon>
        <taxon>Burkholderiaceae</taxon>
        <taxon>Paraburkholderia</taxon>
    </lineage>
</organism>
<evidence type="ECO:0000313" key="2">
    <source>
        <dbReference type="EMBL" id="CAB3737856.1"/>
    </source>
</evidence>
<reference evidence="2 3" key="1">
    <citation type="submission" date="2020-04" db="EMBL/GenBank/DDBJ databases">
        <authorList>
            <person name="De Canck E."/>
        </authorList>
    </citation>
    <scope>NUCLEOTIDE SEQUENCE [LARGE SCALE GENOMIC DNA]</scope>
    <source>
        <strain evidence="2 3">LMG 22037</strain>
    </source>
</reference>